<dbReference type="Proteomes" id="UP000295496">
    <property type="component" value="Unassembled WGS sequence"/>
</dbReference>
<dbReference type="InterPro" id="IPR003661">
    <property type="entry name" value="HisK_dim/P_dom"/>
</dbReference>
<dbReference type="Gene3D" id="1.20.5.1040">
    <property type="entry name" value="Sensor protein qsec"/>
    <property type="match status" value="2"/>
</dbReference>
<dbReference type="EC" id="2.7.13.3" evidence="3"/>
<evidence type="ECO:0000256" key="13">
    <source>
        <dbReference type="ARBA" id="ARBA00022989"/>
    </source>
</evidence>
<proteinExistence type="predicted"/>
<dbReference type="Pfam" id="PF02518">
    <property type="entry name" value="HATPase_c"/>
    <property type="match status" value="1"/>
</dbReference>
<evidence type="ECO:0000259" key="18">
    <source>
        <dbReference type="PROSITE" id="PS50885"/>
    </source>
</evidence>
<feature type="domain" description="Histidine kinase" evidence="17">
    <location>
        <begin position="245"/>
        <end position="457"/>
    </location>
</feature>
<dbReference type="Gene3D" id="3.30.565.10">
    <property type="entry name" value="Histidine kinase-like ATPase, C-terminal domain"/>
    <property type="match status" value="1"/>
</dbReference>
<keyword evidence="14" id="KW-0902">Two-component regulatory system</keyword>
<comment type="subcellular location">
    <subcellularLocation>
        <location evidence="2">Cell inner membrane</location>
        <topology evidence="2">Multi-pass membrane protein</topology>
    </subcellularLocation>
</comment>
<dbReference type="InterPro" id="IPR013727">
    <property type="entry name" value="2CSK_N"/>
</dbReference>
<evidence type="ECO:0000256" key="11">
    <source>
        <dbReference type="ARBA" id="ARBA00022777"/>
    </source>
</evidence>
<name>A0A4R1L0J1_9PAST</name>
<evidence type="ECO:0000256" key="16">
    <source>
        <dbReference type="SAM" id="Phobius"/>
    </source>
</evidence>
<keyword evidence="11 19" id="KW-0418">Kinase</keyword>
<evidence type="ECO:0000256" key="10">
    <source>
        <dbReference type="ARBA" id="ARBA00022741"/>
    </source>
</evidence>
<keyword evidence="9 16" id="KW-0812">Transmembrane</keyword>
<dbReference type="InterPro" id="IPR059132">
    <property type="entry name" value="QseC"/>
</dbReference>
<dbReference type="InterPro" id="IPR050428">
    <property type="entry name" value="TCS_sensor_his_kinase"/>
</dbReference>
<evidence type="ECO:0000256" key="1">
    <source>
        <dbReference type="ARBA" id="ARBA00000085"/>
    </source>
</evidence>
<dbReference type="Gene3D" id="1.10.287.130">
    <property type="match status" value="1"/>
</dbReference>
<evidence type="ECO:0000256" key="7">
    <source>
        <dbReference type="ARBA" id="ARBA00022553"/>
    </source>
</evidence>
<dbReference type="PROSITE" id="PS50885">
    <property type="entry name" value="HAMP"/>
    <property type="match status" value="1"/>
</dbReference>
<dbReference type="PANTHER" id="PTHR45436:SF14">
    <property type="entry name" value="SENSOR PROTEIN QSEC"/>
    <property type="match status" value="1"/>
</dbReference>
<protein>
    <recommendedName>
        <fullName evidence="4">Sensor protein QseC</fullName>
        <ecNumber evidence="3">2.7.13.3</ecNumber>
    </recommendedName>
</protein>
<evidence type="ECO:0000256" key="14">
    <source>
        <dbReference type="ARBA" id="ARBA00023012"/>
    </source>
</evidence>
<dbReference type="PANTHER" id="PTHR45436">
    <property type="entry name" value="SENSOR HISTIDINE KINASE YKOH"/>
    <property type="match status" value="1"/>
</dbReference>
<comment type="catalytic activity">
    <reaction evidence="1">
        <text>ATP + protein L-histidine = ADP + protein N-phospho-L-histidine.</text>
        <dbReference type="EC" id="2.7.13.3"/>
    </reaction>
</comment>
<dbReference type="InterPro" id="IPR005467">
    <property type="entry name" value="His_kinase_dom"/>
</dbReference>
<organism evidence="19 20">
    <name type="scientific">Lonepinella koalarum</name>
    <dbReference type="NCBI Taxonomy" id="53417"/>
    <lineage>
        <taxon>Bacteria</taxon>
        <taxon>Pseudomonadati</taxon>
        <taxon>Pseudomonadota</taxon>
        <taxon>Gammaproteobacteria</taxon>
        <taxon>Pasteurellales</taxon>
        <taxon>Pasteurellaceae</taxon>
        <taxon>Lonepinella</taxon>
    </lineage>
</organism>
<evidence type="ECO:0000313" key="19">
    <source>
        <dbReference type="EMBL" id="TCK70497.1"/>
    </source>
</evidence>
<evidence type="ECO:0000259" key="17">
    <source>
        <dbReference type="PROSITE" id="PS50109"/>
    </source>
</evidence>
<keyword evidence="13 16" id="KW-1133">Transmembrane helix</keyword>
<dbReference type="SMART" id="SM00388">
    <property type="entry name" value="HisKA"/>
    <property type="match status" value="1"/>
</dbReference>
<keyword evidence="7" id="KW-0597">Phosphoprotein</keyword>
<evidence type="ECO:0000256" key="4">
    <source>
        <dbReference type="ARBA" id="ARBA00017234"/>
    </source>
</evidence>
<dbReference type="RefSeq" id="WP_132300717.1">
    <property type="nucleotide sequence ID" value="NZ_CP170642.1"/>
</dbReference>
<evidence type="ECO:0000256" key="2">
    <source>
        <dbReference type="ARBA" id="ARBA00004429"/>
    </source>
</evidence>
<dbReference type="NCBIfam" id="NF007664">
    <property type="entry name" value="PRK10337.1"/>
    <property type="match status" value="1"/>
</dbReference>
<dbReference type="SUPFAM" id="SSF47384">
    <property type="entry name" value="Homodimeric domain of signal transducing histidine kinase"/>
    <property type="match status" value="1"/>
</dbReference>
<dbReference type="SMART" id="SM00387">
    <property type="entry name" value="HATPase_c"/>
    <property type="match status" value="1"/>
</dbReference>
<dbReference type="EMBL" id="SMGJ01000002">
    <property type="protein sequence ID" value="TCK70497.1"/>
    <property type="molecule type" value="Genomic_DNA"/>
</dbReference>
<accession>A0A4R1L0J1</accession>
<dbReference type="PROSITE" id="PS50109">
    <property type="entry name" value="HIS_KIN"/>
    <property type="match status" value="1"/>
</dbReference>
<dbReference type="FunFam" id="1.10.287.130:FF:000035">
    <property type="entry name" value="Two-component sensor histidine kinase"/>
    <property type="match status" value="1"/>
</dbReference>
<sequence length="457" mass="52083">MKLRPKNSLRLRLISILSLTALIIWGISTSIAWFEARKEVDELFDAQQILLAKRLATSNLHQILMERQRRGGFRPFHRRKPRYDDDALAFAVFTRDGDLLLGDDAKGENFIFAPVRGFSVTTLAGNDDDKWRIFWLPSEDRSLIVAVGQQLKYRGGLIHDMVFKQMWVWIAGLPLLIGLMILLIGRELKAINQVGRQMRQRSPDEHQPIDTQNLPDEVLPLVQGLNGFFDRTSNMLTRERRFTSDAAHELRSPLAGLRIQAEIAQMVGDDTKLREEALTNLTQGIDRATQVIEQLLTLSRLDNLQQLDELEAIDWQNLISSVISDLYFSAQQKQIELLFETRAVPAQRQGQTLLLSLMLRNVIDNAIKYCPDHSQVKVRLEKNAIYIEDNGGGVSQADLDKLGERFYRPAGQNEKGSGLGLSIVKRIAALHHIKVRFENRQDLAHKNAGLRIIFQLN</sequence>
<feature type="transmembrane region" description="Helical" evidence="16">
    <location>
        <begin position="12"/>
        <end position="34"/>
    </location>
</feature>
<dbReference type="CDD" id="cd00082">
    <property type="entry name" value="HisKA"/>
    <property type="match status" value="1"/>
</dbReference>
<keyword evidence="12" id="KW-0067">ATP-binding</keyword>
<keyword evidence="15 16" id="KW-0472">Membrane</keyword>
<dbReference type="GO" id="GO:0000155">
    <property type="term" value="F:phosphorelay sensor kinase activity"/>
    <property type="evidence" value="ECO:0007669"/>
    <property type="project" value="InterPro"/>
</dbReference>
<dbReference type="InterPro" id="IPR003660">
    <property type="entry name" value="HAMP_dom"/>
</dbReference>
<evidence type="ECO:0000256" key="8">
    <source>
        <dbReference type="ARBA" id="ARBA00022679"/>
    </source>
</evidence>
<feature type="transmembrane region" description="Helical" evidence="16">
    <location>
        <begin position="166"/>
        <end position="184"/>
    </location>
</feature>
<feature type="domain" description="HAMP" evidence="18">
    <location>
        <begin position="185"/>
        <end position="237"/>
    </location>
</feature>
<dbReference type="AlphaFoldDB" id="A0A4R1L0J1"/>
<dbReference type="GO" id="GO:0005524">
    <property type="term" value="F:ATP binding"/>
    <property type="evidence" value="ECO:0007669"/>
    <property type="project" value="UniProtKB-KW"/>
</dbReference>
<dbReference type="SUPFAM" id="SSF55874">
    <property type="entry name" value="ATPase domain of HSP90 chaperone/DNA topoisomerase II/histidine kinase"/>
    <property type="match status" value="1"/>
</dbReference>
<keyword evidence="6" id="KW-0997">Cell inner membrane</keyword>
<evidence type="ECO:0000313" key="20">
    <source>
        <dbReference type="Proteomes" id="UP000295496"/>
    </source>
</evidence>
<evidence type="ECO:0000256" key="12">
    <source>
        <dbReference type="ARBA" id="ARBA00022840"/>
    </source>
</evidence>
<dbReference type="GO" id="GO:0005886">
    <property type="term" value="C:plasma membrane"/>
    <property type="evidence" value="ECO:0007669"/>
    <property type="project" value="TreeGrafter"/>
</dbReference>
<dbReference type="InterPro" id="IPR036890">
    <property type="entry name" value="HATPase_C_sf"/>
</dbReference>
<evidence type="ECO:0000256" key="15">
    <source>
        <dbReference type="ARBA" id="ARBA00023136"/>
    </source>
</evidence>
<dbReference type="Pfam" id="PF08521">
    <property type="entry name" value="2CSK_N"/>
    <property type="match status" value="1"/>
</dbReference>
<dbReference type="Pfam" id="PF00512">
    <property type="entry name" value="HisKA"/>
    <property type="match status" value="1"/>
</dbReference>
<evidence type="ECO:0000256" key="9">
    <source>
        <dbReference type="ARBA" id="ARBA00022692"/>
    </source>
</evidence>
<keyword evidence="20" id="KW-1185">Reference proteome</keyword>
<evidence type="ECO:0000256" key="6">
    <source>
        <dbReference type="ARBA" id="ARBA00022519"/>
    </source>
</evidence>
<keyword evidence="10" id="KW-0547">Nucleotide-binding</keyword>
<keyword evidence="8" id="KW-0808">Transferase</keyword>
<comment type="caution">
    <text evidence="19">The sequence shown here is derived from an EMBL/GenBank/DDBJ whole genome shotgun (WGS) entry which is preliminary data.</text>
</comment>
<gene>
    <name evidence="19" type="ORF">EV692_0773</name>
</gene>
<reference evidence="19 20" key="1">
    <citation type="submission" date="2019-03" db="EMBL/GenBank/DDBJ databases">
        <title>Genomic Encyclopedia of Type Strains, Phase IV (KMG-IV): sequencing the most valuable type-strain genomes for metagenomic binning, comparative biology and taxonomic classification.</title>
        <authorList>
            <person name="Goeker M."/>
        </authorList>
    </citation>
    <scope>NUCLEOTIDE SEQUENCE [LARGE SCALE GENOMIC DNA]</scope>
    <source>
        <strain evidence="19 20">DSM 10053</strain>
    </source>
</reference>
<dbReference type="InterPro" id="IPR036097">
    <property type="entry name" value="HisK_dim/P_sf"/>
</dbReference>
<dbReference type="InterPro" id="IPR003594">
    <property type="entry name" value="HATPase_dom"/>
</dbReference>
<evidence type="ECO:0000256" key="5">
    <source>
        <dbReference type="ARBA" id="ARBA00022475"/>
    </source>
</evidence>
<keyword evidence="5" id="KW-1003">Cell membrane</keyword>
<evidence type="ECO:0000256" key="3">
    <source>
        <dbReference type="ARBA" id="ARBA00012438"/>
    </source>
</evidence>